<sequence length="123" mass="13769">MSGYTIDLVAMNNAYNGITDVLKQLRELGIYGAEESGAPIESLDLGESVTGHEAISDRIDEVLMRARYVLRDLLDDGDDIADKLKETLKVYQKMEDDTKSGFSQLWDNWSGQFTMESPRAGMQ</sequence>
<dbReference type="RefSeq" id="WP_233729539.1">
    <property type="nucleotide sequence ID" value="NZ_JAJVCN010000003.1"/>
</dbReference>
<comment type="caution">
    <text evidence="1">The sequence shown here is derived from an EMBL/GenBank/DDBJ whole genome shotgun (WGS) entry which is preliminary data.</text>
</comment>
<keyword evidence="2" id="KW-1185">Reference proteome</keyword>
<proteinExistence type="predicted"/>
<dbReference type="EMBL" id="JAJVCN010000003">
    <property type="protein sequence ID" value="MCE7007992.1"/>
    <property type="molecule type" value="Genomic_DNA"/>
</dbReference>
<name>A0ABS8ZQC2_9PSEU</name>
<evidence type="ECO:0000313" key="1">
    <source>
        <dbReference type="EMBL" id="MCE7007992.1"/>
    </source>
</evidence>
<reference evidence="1 2" key="1">
    <citation type="submission" date="2021-12" db="EMBL/GenBank/DDBJ databases">
        <title>Genome sequence of Kibdelosporangium philippinense ATCC 49844.</title>
        <authorList>
            <person name="Fedorov E.A."/>
            <person name="Omeragic M."/>
            <person name="Shalygina K.F."/>
            <person name="Maclea K.S."/>
        </authorList>
    </citation>
    <scope>NUCLEOTIDE SEQUENCE [LARGE SCALE GENOMIC DNA]</scope>
    <source>
        <strain evidence="1 2">ATCC 49844</strain>
    </source>
</reference>
<evidence type="ECO:0000313" key="2">
    <source>
        <dbReference type="Proteomes" id="UP001521150"/>
    </source>
</evidence>
<protein>
    <submittedName>
        <fullName evidence="1">Uncharacterized protein</fullName>
    </submittedName>
</protein>
<dbReference type="Proteomes" id="UP001521150">
    <property type="component" value="Unassembled WGS sequence"/>
</dbReference>
<gene>
    <name evidence="1" type="ORF">LWC34_34995</name>
</gene>
<organism evidence="1 2">
    <name type="scientific">Kibdelosporangium philippinense</name>
    <dbReference type="NCBI Taxonomy" id="211113"/>
    <lineage>
        <taxon>Bacteria</taxon>
        <taxon>Bacillati</taxon>
        <taxon>Actinomycetota</taxon>
        <taxon>Actinomycetes</taxon>
        <taxon>Pseudonocardiales</taxon>
        <taxon>Pseudonocardiaceae</taxon>
        <taxon>Kibdelosporangium</taxon>
    </lineage>
</organism>
<accession>A0ABS8ZQC2</accession>